<evidence type="ECO:0000256" key="1">
    <source>
        <dbReference type="ARBA" id="ARBA00001974"/>
    </source>
</evidence>
<evidence type="ECO:0000256" key="5">
    <source>
        <dbReference type="RuleBase" id="RU362125"/>
    </source>
</evidence>
<dbReference type="InterPro" id="IPR009100">
    <property type="entry name" value="AcylCoA_DH/oxidase_NM_dom_sf"/>
</dbReference>
<feature type="domain" description="Acyl-CoA dehydrogenase/oxidase C-terminal" evidence="6">
    <location>
        <begin position="252"/>
        <end position="394"/>
    </location>
</feature>
<sequence length="401" mass="43644">MSTRDPRPPMSPDLLTADFLGYQQLLTDDERDLVARARKFYDAEVAPGANQRWLDEEVPRHLVPRFAEEGLLGLGVDSDEEPARRTLLTGWLRMELARVDPSTATLVGVHDGLVMGTLAVCGGVEQKARWLPAMRRGEAVGAFALTEPDHGSDVAGGLATSARREGEEWVLDGAKRWIGNACFADVVVVWARDVADGQVKGFLVEKGTPGFTATPIRGKTALRAVENADITLQGCRVPDANRLEGASSFRDTNEVLRRTRGGVAWESVGVALGAYEHALAYTREREQFGRPLASFQLVQDHLVRMLSDVTASLGMVVRVCQLEEAGERRDEHAAMAKAFCTSRMRDVVARAREVMGGNGVLAGHHVARFVADAEALYSYEGTREVNTLVVGRAVTGYGAFV</sequence>
<feature type="domain" description="Acyl-CoA oxidase/dehydrogenase middle" evidence="7">
    <location>
        <begin position="142"/>
        <end position="234"/>
    </location>
</feature>
<keyword evidence="10" id="KW-1185">Reference proteome</keyword>
<feature type="domain" description="Acyl-CoA dehydrogenase/oxidase N-terminal" evidence="8">
    <location>
        <begin position="27"/>
        <end position="138"/>
    </location>
</feature>
<keyword evidence="3 5" id="KW-0285">Flavoprotein</keyword>
<dbReference type="EMBL" id="JBBIAA010000031">
    <property type="protein sequence ID" value="MEJ5946734.1"/>
    <property type="molecule type" value="Genomic_DNA"/>
</dbReference>
<dbReference type="InterPro" id="IPR046373">
    <property type="entry name" value="Acyl-CoA_Oxase/DH_mid-dom_sf"/>
</dbReference>
<comment type="similarity">
    <text evidence="2 5">Belongs to the acyl-CoA dehydrogenase family.</text>
</comment>
<dbReference type="PANTHER" id="PTHR43188">
    <property type="entry name" value="ACYL-COENZYME A OXIDASE"/>
    <property type="match status" value="1"/>
</dbReference>
<dbReference type="InterPro" id="IPR036250">
    <property type="entry name" value="AcylCo_DH-like_C"/>
</dbReference>
<evidence type="ECO:0000256" key="2">
    <source>
        <dbReference type="ARBA" id="ARBA00009347"/>
    </source>
</evidence>
<dbReference type="Pfam" id="PF02770">
    <property type="entry name" value="Acyl-CoA_dh_M"/>
    <property type="match status" value="1"/>
</dbReference>
<evidence type="ECO:0000259" key="6">
    <source>
        <dbReference type="Pfam" id="PF00441"/>
    </source>
</evidence>
<name>A0ABU8RNU2_9ACTN</name>
<dbReference type="InterPro" id="IPR013786">
    <property type="entry name" value="AcylCoA_DH/ox_N"/>
</dbReference>
<evidence type="ECO:0000313" key="9">
    <source>
        <dbReference type="EMBL" id="MEJ5946734.1"/>
    </source>
</evidence>
<dbReference type="Gene3D" id="1.10.540.10">
    <property type="entry name" value="Acyl-CoA dehydrogenase/oxidase, N-terminal domain"/>
    <property type="match status" value="1"/>
</dbReference>
<protein>
    <submittedName>
        <fullName evidence="9">Acyl-CoA dehydrogenase family protein</fullName>
    </submittedName>
</protein>
<evidence type="ECO:0000259" key="8">
    <source>
        <dbReference type="Pfam" id="PF02771"/>
    </source>
</evidence>
<evidence type="ECO:0000259" key="7">
    <source>
        <dbReference type="Pfam" id="PF02770"/>
    </source>
</evidence>
<proteinExistence type="inferred from homology"/>
<dbReference type="SUPFAM" id="SSF47203">
    <property type="entry name" value="Acyl-CoA dehydrogenase C-terminal domain-like"/>
    <property type="match status" value="1"/>
</dbReference>
<evidence type="ECO:0000256" key="4">
    <source>
        <dbReference type="ARBA" id="ARBA00022827"/>
    </source>
</evidence>
<reference evidence="9 10" key="1">
    <citation type="journal article" date="2017" name="Int. J. Syst. Evol. Microbiol.">
        <title>Pseudokineococcus basanitobsidens sp. nov., isolated from volcanic rock.</title>
        <authorList>
            <person name="Lee D.W."/>
            <person name="Park M.Y."/>
            <person name="Kim J.J."/>
            <person name="Kim B.S."/>
        </authorList>
    </citation>
    <scope>NUCLEOTIDE SEQUENCE [LARGE SCALE GENOMIC DNA]</scope>
    <source>
        <strain evidence="9 10">DSM 103726</strain>
    </source>
</reference>
<dbReference type="RefSeq" id="WP_339576115.1">
    <property type="nucleotide sequence ID" value="NZ_JBBIAA010000031.1"/>
</dbReference>
<comment type="cofactor">
    <cofactor evidence="1 5">
        <name>FAD</name>
        <dbReference type="ChEBI" id="CHEBI:57692"/>
    </cofactor>
</comment>
<evidence type="ECO:0000256" key="3">
    <source>
        <dbReference type="ARBA" id="ARBA00022630"/>
    </source>
</evidence>
<comment type="caution">
    <text evidence="9">The sequence shown here is derived from an EMBL/GenBank/DDBJ whole genome shotgun (WGS) entry which is preliminary data.</text>
</comment>
<keyword evidence="4 5" id="KW-0274">FAD</keyword>
<dbReference type="InterPro" id="IPR037069">
    <property type="entry name" value="AcylCoA_DH/ox_N_sf"/>
</dbReference>
<dbReference type="InterPro" id="IPR006091">
    <property type="entry name" value="Acyl-CoA_Oxase/DH_mid-dom"/>
</dbReference>
<keyword evidence="5" id="KW-0560">Oxidoreductase</keyword>
<dbReference type="InterPro" id="IPR009075">
    <property type="entry name" value="AcylCo_DH/oxidase_C"/>
</dbReference>
<dbReference type="InterPro" id="IPR045008">
    <property type="entry name" value="ACX4-like"/>
</dbReference>
<dbReference type="Pfam" id="PF02771">
    <property type="entry name" value="Acyl-CoA_dh_N"/>
    <property type="match status" value="1"/>
</dbReference>
<dbReference type="Proteomes" id="UP001387100">
    <property type="component" value="Unassembled WGS sequence"/>
</dbReference>
<dbReference type="SUPFAM" id="SSF56645">
    <property type="entry name" value="Acyl-CoA dehydrogenase NM domain-like"/>
    <property type="match status" value="1"/>
</dbReference>
<dbReference type="Gene3D" id="1.20.140.10">
    <property type="entry name" value="Butyryl-CoA Dehydrogenase, subunit A, domain 3"/>
    <property type="match status" value="1"/>
</dbReference>
<dbReference type="Gene3D" id="2.40.110.10">
    <property type="entry name" value="Butyryl-CoA Dehydrogenase, subunit A, domain 2"/>
    <property type="match status" value="1"/>
</dbReference>
<dbReference type="Pfam" id="PF00441">
    <property type="entry name" value="Acyl-CoA_dh_1"/>
    <property type="match status" value="1"/>
</dbReference>
<evidence type="ECO:0000313" key="10">
    <source>
        <dbReference type="Proteomes" id="UP001387100"/>
    </source>
</evidence>
<dbReference type="PANTHER" id="PTHR43188:SF1">
    <property type="entry name" value="ACYL-COA DEHYDROGENASE"/>
    <property type="match status" value="1"/>
</dbReference>
<organism evidence="9 10">
    <name type="scientific">Pseudokineococcus basanitobsidens</name>
    <dbReference type="NCBI Taxonomy" id="1926649"/>
    <lineage>
        <taxon>Bacteria</taxon>
        <taxon>Bacillati</taxon>
        <taxon>Actinomycetota</taxon>
        <taxon>Actinomycetes</taxon>
        <taxon>Kineosporiales</taxon>
        <taxon>Kineosporiaceae</taxon>
        <taxon>Pseudokineococcus</taxon>
    </lineage>
</organism>
<accession>A0ABU8RNU2</accession>
<gene>
    <name evidence="9" type="ORF">WDZ17_15650</name>
</gene>